<accession>A0A143PR28</accession>
<evidence type="ECO:0000256" key="8">
    <source>
        <dbReference type="HAMAP-Rule" id="MF_00011"/>
    </source>
</evidence>
<dbReference type="GO" id="GO:0004019">
    <property type="term" value="F:adenylosuccinate synthase activity"/>
    <property type="evidence" value="ECO:0007669"/>
    <property type="project" value="UniProtKB-UniRule"/>
</dbReference>
<name>A0A143PR28_LUTPR</name>
<feature type="binding site" evidence="8">
    <location>
        <position position="303"/>
    </location>
    <ligand>
        <name>GTP</name>
        <dbReference type="ChEBI" id="CHEBI:37565"/>
    </ligand>
</feature>
<keyword evidence="8" id="KW-0963">Cytoplasm</keyword>
<dbReference type="InterPro" id="IPR042109">
    <property type="entry name" value="Adenylosuccinate_synth_dom1"/>
</dbReference>
<dbReference type="FunFam" id="3.90.170.10:FF:000001">
    <property type="entry name" value="Adenylosuccinate synthetase"/>
    <property type="match status" value="1"/>
</dbReference>
<comment type="catalytic activity">
    <reaction evidence="8 10">
        <text>IMP + L-aspartate + GTP = N(6)-(1,2-dicarboxyethyl)-AMP + GDP + phosphate + 2 H(+)</text>
        <dbReference type="Rhea" id="RHEA:15753"/>
        <dbReference type="ChEBI" id="CHEBI:15378"/>
        <dbReference type="ChEBI" id="CHEBI:29991"/>
        <dbReference type="ChEBI" id="CHEBI:37565"/>
        <dbReference type="ChEBI" id="CHEBI:43474"/>
        <dbReference type="ChEBI" id="CHEBI:57567"/>
        <dbReference type="ChEBI" id="CHEBI:58053"/>
        <dbReference type="ChEBI" id="CHEBI:58189"/>
        <dbReference type="EC" id="6.3.4.4"/>
    </reaction>
</comment>
<dbReference type="PROSITE" id="PS00513">
    <property type="entry name" value="ADENYLOSUCCIN_SYN_2"/>
    <property type="match status" value="1"/>
</dbReference>
<feature type="binding site" description="in other chain" evidence="8">
    <location>
        <begin position="12"/>
        <end position="15"/>
    </location>
    <ligand>
        <name>IMP</name>
        <dbReference type="ChEBI" id="CHEBI:58053"/>
        <note>ligand shared between dimeric partners</note>
    </ligand>
</feature>
<evidence type="ECO:0000256" key="10">
    <source>
        <dbReference type="RuleBase" id="RU000520"/>
    </source>
</evidence>
<dbReference type="KEGG" id="abac:LuPra_04058"/>
<dbReference type="STRING" id="1855912.LuPra_04058"/>
<feature type="binding site" description="in other chain" evidence="8">
    <location>
        <position position="222"/>
    </location>
    <ligand>
        <name>IMP</name>
        <dbReference type="ChEBI" id="CHEBI:58053"/>
        <note>ligand shared between dimeric partners</note>
    </ligand>
</feature>
<dbReference type="CDD" id="cd03108">
    <property type="entry name" value="AdSS"/>
    <property type="match status" value="1"/>
</dbReference>
<dbReference type="InterPro" id="IPR042111">
    <property type="entry name" value="Adenylosuccinate_synth_dom3"/>
</dbReference>
<dbReference type="InterPro" id="IPR033128">
    <property type="entry name" value="Adenylosuccin_syn_Lys_AS"/>
</dbReference>
<comment type="pathway">
    <text evidence="8 10">Purine metabolism; AMP biosynthesis via de novo pathway; AMP from IMP: step 1/2.</text>
</comment>
<dbReference type="PANTHER" id="PTHR11846:SF0">
    <property type="entry name" value="ADENYLOSUCCINATE SYNTHETASE"/>
    <property type="match status" value="1"/>
</dbReference>
<dbReference type="UniPathway" id="UPA00075">
    <property type="reaction ID" value="UER00335"/>
</dbReference>
<dbReference type="GO" id="GO:0044208">
    <property type="term" value="P:'de novo' AMP biosynthetic process"/>
    <property type="evidence" value="ECO:0007669"/>
    <property type="project" value="UniProtKB-UniRule"/>
</dbReference>
<keyword evidence="7 8" id="KW-0342">GTP-binding</keyword>
<dbReference type="EC" id="6.3.4.4" evidence="8 10"/>
<feature type="binding site" description="in other chain" evidence="8">
    <location>
        <begin position="37"/>
        <end position="40"/>
    </location>
    <ligand>
        <name>IMP</name>
        <dbReference type="ChEBI" id="CHEBI:58053"/>
        <note>ligand shared between dimeric partners</note>
    </ligand>
</feature>
<feature type="binding site" evidence="8">
    <location>
        <begin position="11"/>
        <end position="17"/>
    </location>
    <ligand>
        <name>GTP</name>
        <dbReference type="ChEBI" id="CHEBI:37565"/>
    </ligand>
</feature>
<feature type="active site" description="Proton donor" evidence="8">
    <location>
        <position position="40"/>
    </location>
</feature>
<dbReference type="NCBIfam" id="TIGR00184">
    <property type="entry name" value="purA"/>
    <property type="match status" value="1"/>
</dbReference>
<dbReference type="EMBL" id="CP015136">
    <property type="protein sequence ID" value="AMY10816.1"/>
    <property type="molecule type" value="Genomic_DNA"/>
</dbReference>
<reference evidence="12" key="2">
    <citation type="submission" date="2016-04" db="EMBL/GenBank/DDBJ databases">
        <title>First Complete Genome Sequence of a Subdivision 6 Acidobacterium.</title>
        <authorList>
            <person name="Huang S."/>
            <person name="Vieira S."/>
            <person name="Bunk B."/>
            <person name="Riedel T."/>
            <person name="Sproeer C."/>
            <person name="Overmann J."/>
        </authorList>
    </citation>
    <scope>NUCLEOTIDE SEQUENCE [LARGE SCALE GENOMIC DNA]</scope>
    <source>
        <strain evidence="12">DSM 100886 HEG_-6_39</strain>
    </source>
</reference>
<feature type="binding site" evidence="8">
    <location>
        <position position="39"/>
    </location>
    <ligand>
        <name>Mg(2+)</name>
        <dbReference type="ChEBI" id="CHEBI:18420"/>
    </ligand>
</feature>
<dbReference type="Gene3D" id="3.40.440.10">
    <property type="entry name" value="Adenylosuccinate Synthetase, subunit A, domain 1"/>
    <property type="match status" value="1"/>
</dbReference>
<evidence type="ECO:0000256" key="1">
    <source>
        <dbReference type="ARBA" id="ARBA00011738"/>
    </source>
</evidence>
<evidence type="ECO:0000256" key="2">
    <source>
        <dbReference type="ARBA" id="ARBA00022598"/>
    </source>
</evidence>
<dbReference type="Pfam" id="PF00709">
    <property type="entry name" value="Adenylsucc_synt"/>
    <property type="match status" value="1"/>
</dbReference>
<dbReference type="SMART" id="SM00788">
    <property type="entry name" value="Adenylsucc_synt"/>
    <property type="match status" value="1"/>
</dbReference>
<dbReference type="InterPro" id="IPR018220">
    <property type="entry name" value="Adenylosuccin_syn_GTP-bd"/>
</dbReference>
<dbReference type="Gene3D" id="1.10.300.10">
    <property type="entry name" value="Adenylosuccinate Synthetase, subunit A, domain 2"/>
    <property type="match status" value="1"/>
</dbReference>
<evidence type="ECO:0000256" key="4">
    <source>
        <dbReference type="ARBA" id="ARBA00022741"/>
    </source>
</evidence>
<keyword evidence="3 8" id="KW-0479">Metal-binding</keyword>
<dbReference type="AlphaFoldDB" id="A0A143PR28"/>
<keyword evidence="2 8" id="KW-0436">Ligase</keyword>
<evidence type="ECO:0000256" key="3">
    <source>
        <dbReference type="ARBA" id="ARBA00022723"/>
    </source>
</evidence>
<keyword evidence="4 8" id="KW-0547">Nucleotide-binding</keyword>
<keyword evidence="5 8" id="KW-0658">Purine biosynthesis</keyword>
<feature type="binding site" description="in other chain" evidence="8">
    <location>
        <position position="301"/>
    </location>
    <ligand>
        <name>IMP</name>
        <dbReference type="ChEBI" id="CHEBI:58053"/>
        <note>ligand shared between dimeric partners</note>
    </ligand>
</feature>
<dbReference type="Proteomes" id="UP000076079">
    <property type="component" value="Chromosome"/>
</dbReference>
<dbReference type="PANTHER" id="PTHR11846">
    <property type="entry name" value="ADENYLOSUCCINATE SYNTHETASE"/>
    <property type="match status" value="1"/>
</dbReference>
<evidence type="ECO:0000256" key="9">
    <source>
        <dbReference type="PROSITE-ProRule" id="PRU10134"/>
    </source>
</evidence>
<protein>
    <recommendedName>
        <fullName evidence="8 10">Adenylosuccinate synthetase</fullName>
        <shortName evidence="8">AMPSase</shortName>
        <shortName evidence="8">AdSS</shortName>
        <ecNumber evidence="8 10">6.3.4.4</ecNumber>
    </recommendedName>
    <alternativeName>
        <fullName evidence="8">IMP--aspartate ligase</fullName>
    </alternativeName>
</protein>
<dbReference type="InterPro" id="IPR027417">
    <property type="entry name" value="P-loop_NTPase"/>
</dbReference>
<feature type="binding site" evidence="8">
    <location>
        <position position="142"/>
    </location>
    <ligand>
        <name>IMP</name>
        <dbReference type="ChEBI" id="CHEBI:58053"/>
        <note>ligand shared between dimeric partners</note>
    </ligand>
</feature>
<gene>
    <name evidence="8 11" type="primary">purA</name>
    <name evidence="11" type="ORF">LuPra_04058</name>
</gene>
<feature type="binding site" evidence="8">
    <location>
        <position position="12"/>
    </location>
    <ligand>
        <name>Mg(2+)</name>
        <dbReference type="ChEBI" id="CHEBI:18420"/>
    </ligand>
</feature>
<dbReference type="GO" id="GO:0005737">
    <property type="term" value="C:cytoplasm"/>
    <property type="evidence" value="ECO:0007669"/>
    <property type="project" value="UniProtKB-SubCell"/>
</dbReference>
<feature type="binding site" evidence="8">
    <location>
        <begin position="411"/>
        <end position="413"/>
    </location>
    <ligand>
        <name>GTP</name>
        <dbReference type="ChEBI" id="CHEBI:37565"/>
    </ligand>
</feature>
<comment type="function">
    <text evidence="8">Plays an important role in the de novo pathway of purine nucleotide biosynthesis. Catalyzes the first committed step in the biosynthesis of AMP from IMP.</text>
</comment>
<feature type="binding site" evidence="8">
    <location>
        <begin position="39"/>
        <end position="41"/>
    </location>
    <ligand>
        <name>GTP</name>
        <dbReference type="ChEBI" id="CHEBI:37565"/>
    </ligand>
</feature>
<comment type="subcellular location">
    <subcellularLocation>
        <location evidence="8">Cytoplasm</location>
    </subcellularLocation>
</comment>
<dbReference type="GO" id="GO:0046040">
    <property type="term" value="P:IMP metabolic process"/>
    <property type="evidence" value="ECO:0007669"/>
    <property type="project" value="TreeGrafter"/>
</dbReference>
<dbReference type="PROSITE" id="PS01266">
    <property type="entry name" value="ADENYLOSUCCIN_SYN_1"/>
    <property type="match status" value="1"/>
</dbReference>
<feature type="binding site" evidence="8">
    <location>
        <begin position="329"/>
        <end position="331"/>
    </location>
    <ligand>
        <name>GTP</name>
        <dbReference type="ChEBI" id="CHEBI:37565"/>
    </ligand>
</feature>
<evidence type="ECO:0000313" key="12">
    <source>
        <dbReference type="Proteomes" id="UP000076079"/>
    </source>
</evidence>
<dbReference type="InterPro" id="IPR042110">
    <property type="entry name" value="Adenylosuccinate_synth_dom2"/>
</dbReference>
<evidence type="ECO:0000256" key="5">
    <source>
        <dbReference type="ARBA" id="ARBA00022755"/>
    </source>
</evidence>
<sequence>MNIAVLGAQWGDEGKGKIVDLLTPNFSFVTRYQGGHNAGHTVYVNGRKFILRLLPSGILHSTVSCVIGNGLVVDPVALFSEIDEITAAGIDVTGRLFVSSKAHLILPYHKELDVLSEAKRGERKIGTTSRGIGPAYEDKIGRRGIRVGDLSGGASRQMLEDAVRHNVEARNNLIPDARMDWREVLAGLDTIWIRLAPFVTDVSVLLDEAIRAGKRVMFEGAQGTLLDIDHGTYPYVTSSNATTGGICTGLGIGPKHITGVMGVAKAYTTRVGEGPFPSELLDDMGQKLRDGGSEYGSVTGRPRRCGWFDAVAVRYAVRVNGLDALAITKMDVLDGFPTLKICTGYTVDGETLEHFPSEIGQLARCEPVYREVPGWTAPTAGVRRFEDLPAEARAYIATLEDVCGVPVALISTGSDRHETILRGDSIAARWFTLPD</sequence>
<feature type="active site" description="Proton acceptor" evidence="8">
    <location>
        <position position="12"/>
    </location>
</feature>
<evidence type="ECO:0000256" key="7">
    <source>
        <dbReference type="ARBA" id="ARBA00023134"/>
    </source>
</evidence>
<dbReference type="RefSeq" id="WP_234800481.1">
    <property type="nucleotide sequence ID" value="NZ_CP015136.1"/>
</dbReference>
<organism evidence="11 12">
    <name type="scientific">Luteitalea pratensis</name>
    <dbReference type="NCBI Taxonomy" id="1855912"/>
    <lineage>
        <taxon>Bacteria</taxon>
        <taxon>Pseudomonadati</taxon>
        <taxon>Acidobacteriota</taxon>
        <taxon>Vicinamibacteria</taxon>
        <taxon>Vicinamibacterales</taxon>
        <taxon>Vicinamibacteraceae</taxon>
        <taxon>Luteitalea</taxon>
    </lineage>
</organism>
<feature type="binding site" evidence="8">
    <location>
        <begin position="297"/>
        <end position="303"/>
    </location>
    <ligand>
        <name>substrate</name>
    </ligand>
</feature>
<dbReference type="SUPFAM" id="SSF52540">
    <property type="entry name" value="P-loop containing nucleoside triphosphate hydrolases"/>
    <property type="match status" value="1"/>
</dbReference>
<comment type="similarity">
    <text evidence="8 10">Belongs to the adenylosuccinate synthetase family.</text>
</comment>
<keyword evidence="12" id="KW-1185">Reference proteome</keyword>
<comment type="cofactor">
    <cofactor evidence="8">
        <name>Mg(2+)</name>
        <dbReference type="ChEBI" id="CHEBI:18420"/>
    </cofactor>
    <text evidence="8">Binds 1 Mg(2+) ion per subunit.</text>
</comment>
<dbReference type="HAMAP" id="MF_00011">
    <property type="entry name" value="Adenylosucc_synth"/>
    <property type="match status" value="1"/>
</dbReference>
<dbReference type="PATRIC" id="fig|1813736.3.peg.4289"/>
<dbReference type="NCBIfam" id="NF002223">
    <property type="entry name" value="PRK01117.1"/>
    <property type="match status" value="1"/>
</dbReference>
<feature type="active site" evidence="9">
    <location>
        <position position="139"/>
    </location>
</feature>
<comment type="subunit">
    <text evidence="1 8">Homodimer.</text>
</comment>
<dbReference type="FunFam" id="1.10.300.10:FF:000001">
    <property type="entry name" value="Adenylosuccinate synthetase"/>
    <property type="match status" value="1"/>
</dbReference>
<keyword evidence="6 8" id="KW-0460">Magnesium</keyword>
<reference evidence="11 12" key="1">
    <citation type="journal article" date="2016" name="Genome Announc.">
        <title>First Complete Genome Sequence of a Subdivision 6 Acidobacterium Strain.</title>
        <authorList>
            <person name="Huang S."/>
            <person name="Vieira S."/>
            <person name="Bunk B."/>
            <person name="Riedel T."/>
            <person name="Sproer C."/>
            <person name="Overmann J."/>
        </authorList>
    </citation>
    <scope>NUCLEOTIDE SEQUENCE [LARGE SCALE GENOMIC DNA]</scope>
    <source>
        <strain evidence="12">DSM 100886 HEG_-6_39</strain>
    </source>
</reference>
<evidence type="ECO:0000256" key="6">
    <source>
        <dbReference type="ARBA" id="ARBA00022842"/>
    </source>
</evidence>
<dbReference type="GO" id="GO:0005525">
    <property type="term" value="F:GTP binding"/>
    <property type="evidence" value="ECO:0007669"/>
    <property type="project" value="UniProtKB-UniRule"/>
</dbReference>
<feature type="binding site" description="in other chain" evidence="8">
    <location>
        <position position="237"/>
    </location>
    <ligand>
        <name>IMP</name>
        <dbReference type="ChEBI" id="CHEBI:58053"/>
        <note>ligand shared between dimeric partners</note>
    </ligand>
</feature>
<feature type="binding site" description="in other chain" evidence="8">
    <location>
        <position position="128"/>
    </location>
    <ligand>
        <name>IMP</name>
        <dbReference type="ChEBI" id="CHEBI:58053"/>
        <note>ligand shared between dimeric partners</note>
    </ligand>
</feature>
<dbReference type="Gene3D" id="3.90.170.10">
    <property type="entry name" value="Adenylosuccinate Synthetase, subunit A, domain 3"/>
    <property type="match status" value="1"/>
</dbReference>
<evidence type="ECO:0000313" key="11">
    <source>
        <dbReference type="EMBL" id="AMY10816.1"/>
    </source>
</evidence>
<proteinExistence type="inferred from homology"/>
<dbReference type="GO" id="GO:0000287">
    <property type="term" value="F:magnesium ion binding"/>
    <property type="evidence" value="ECO:0007669"/>
    <property type="project" value="UniProtKB-UniRule"/>
</dbReference>
<dbReference type="InterPro" id="IPR001114">
    <property type="entry name" value="Adenylosuccinate_synthetase"/>
</dbReference>